<evidence type="ECO:0000313" key="6">
    <source>
        <dbReference type="Proteomes" id="UP000215914"/>
    </source>
</evidence>
<accession>A0A9K3N6Q6</accession>
<feature type="domain" description="Protein kinase" evidence="4">
    <location>
        <begin position="1"/>
        <end position="101"/>
    </location>
</feature>
<dbReference type="AlphaFoldDB" id="A0A9K3N6Q6"/>
<dbReference type="SUPFAM" id="SSF56112">
    <property type="entry name" value="Protein kinase-like (PK-like)"/>
    <property type="match status" value="1"/>
</dbReference>
<dbReference type="Gene3D" id="1.10.510.10">
    <property type="entry name" value="Transferase(Phosphotransferase) domain 1"/>
    <property type="match status" value="1"/>
</dbReference>
<proteinExistence type="inferred from homology"/>
<dbReference type="InterPro" id="IPR008271">
    <property type="entry name" value="Ser/Thr_kinase_AS"/>
</dbReference>
<keyword evidence="6" id="KW-1185">Reference proteome</keyword>
<dbReference type="InterPro" id="IPR011009">
    <property type="entry name" value="Kinase-like_dom_sf"/>
</dbReference>
<reference evidence="5" key="2">
    <citation type="submission" date="2020-06" db="EMBL/GenBank/DDBJ databases">
        <title>Helianthus annuus Genome sequencing and assembly Release 2.</title>
        <authorList>
            <person name="Gouzy J."/>
            <person name="Langlade N."/>
            <person name="Munos S."/>
        </authorList>
    </citation>
    <scope>NUCLEOTIDE SEQUENCE</scope>
    <source>
        <tissue evidence="5">Leaves</tissue>
    </source>
</reference>
<dbReference type="PANTHER" id="PTHR24056">
    <property type="entry name" value="CELL DIVISION PROTEIN KINASE"/>
    <property type="match status" value="1"/>
</dbReference>
<dbReference type="GO" id="GO:0005524">
    <property type="term" value="F:ATP binding"/>
    <property type="evidence" value="ECO:0007669"/>
    <property type="project" value="UniProtKB-KW"/>
</dbReference>
<dbReference type="PROSITE" id="PS50011">
    <property type="entry name" value="PROTEIN_KINASE_DOM"/>
    <property type="match status" value="1"/>
</dbReference>
<gene>
    <name evidence="5" type="ORF">HanXRQr2_Chr09g0364761</name>
</gene>
<sequence>MLYEEIFERYLTLPFTWSFLHRDIKTANILVNNEGILKIGDFGLAKFHSPDCREPLTYRPPELLLGCTNYGTYVDLWSVGCVFAEHCFGRPILKAELRWNN</sequence>
<dbReference type="Gramene" id="mRNA:HanXRQr2_Chr09g0364761">
    <property type="protein sequence ID" value="mRNA:HanXRQr2_Chr09g0364761"/>
    <property type="gene ID" value="HanXRQr2_Chr09g0364761"/>
</dbReference>
<dbReference type="PROSITE" id="PS00108">
    <property type="entry name" value="PROTEIN_KINASE_ST"/>
    <property type="match status" value="1"/>
</dbReference>
<evidence type="ECO:0000256" key="3">
    <source>
        <dbReference type="ARBA" id="ARBA00022840"/>
    </source>
</evidence>
<dbReference type="InterPro" id="IPR050108">
    <property type="entry name" value="CDK"/>
</dbReference>
<evidence type="ECO:0000313" key="5">
    <source>
        <dbReference type="EMBL" id="KAF5788914.1"/>
    </source>
</evidence>
<evidence type="ECO:0000256" key="1">
    <source>
        <dbReference type="ARBA" id="ARBA00006485"/>
    </source>
</evidence>
<keyword evidence="2" id="KW-0547">Nucleotide-binding</keyword>
<evidence type="ECO:0000256" key="2">
    <source>
        <dbReference type="ARBA" id="ARBA00022741"/>
    </source>
</evidence>
<evidence type="ECO:0000259" key="4">
    <source>
        <dbReference type="PROSITE" id="PS50011"/>
    </source>
</evidence>
<dbReference type="InterPro" id="IPR000719">
    <property type="entry name" value="Prot_kinase_dom"/>
</dbReference>
<reference evidence="5" key="1">
    <citation type="journal article" date="2017" name="Nature">
        <title>The sunflower genome provides insights into oil metabolism, flowering and Asterid evolution.</title>
        <authorList>
            <person name="Badouin H."/>
            <person name="Gouzy J."/>
            <person name="Grassa C.J."/>
            <person name="Murat F."/>
            <person name="Staton S.E."/>
            <person name="Cottret L."/>
            <person name="Lelandais-Briere C."/>
            <person name="Owens G.L."/>
            <person name="Carrere S."/>
            <person name="Mayjonade B."/>
            <person name="Legrand L."/>
            <person name="Gill N."/>
            <person name="Kane N.C."/>
            <person name="Bowers J.E."/>
            <person name="Hubner S."/>
            <person name="Bellec A."/>
            <person name="Berard A."/>
            <person name="Berges H."/>
            <person name="Blanchet N."/>
            <person name="Boniface M.C."/>
            <person name="Brunel D."/>
            <person name="Catrice O."/>
            <person name="Chaidir N."/>
            <person name="Claudel C."/>
            <person name="Donnadieu C."/>
            <person name="Faraut T."/>
            <person name="Fievet G."/>
            <person name="Helmstetter N."/>
            <person name="King M."/>
            <person name="Knapp S.J."/>
            <person name="Lai Z."/>
            <person name="Le Paslier M.C."/>
            <person name="Lippi Y."/>
            <person name="Lorenzon L."/>
            <person name="Mandel J.R."/>
            <person name="Marage G."/>
            <person name="Marchand G."/>
            <person name="Marquand E."/>
            <person name="Bret-Mestries E."/>
            <person name="Morien E."/>
            <person name="Nambeesan S."/>
            <person name="Nguyen T."/>
            <person name="Pegot-Espagnet P."/>
            <person name="Pouilly N."/>
            <person name="Raftis F."/>
            <person name="Sallet E."/>
            <person name="Schiex T."/>
            <person name="Thomas J."/>
            <person name="Vandecasteele C."/>
            <person name="Vares D."/>
            <person name="Vear F."/>
            <person name="Vautrin S."/>
            <person name="Crespi M."/>
            <person name="Mangin B."/>
            <person name="Burke J.M."/>
            <person name="Salse J."/>
            <person name="Munos S."/>
            <person name="Vincourt P."/>
            <person name="Rieseberg L.H."/>
            <person name="Langlade N.B."/>
        </authorList>
    </citation>
    <scope>NUCLEOTIDE SEQUENCE</scope>
    <source>
        <tissue evidence="5">Leaves</tissue>
    </source>
</reference>
<dbReference type="Proteomes" id="UP000215914">
    <property type="component" value="Unassembled WGS sequence"/>
</dbReference>
<dbReference type="Pfam" id="PF00069">
    <property type="entry name" value="Pkinase"/>
    <property type="match status" value="1"/>
</dbReference>
<dbReference type="PANTHER" id="PTHR24056:SF571">
    <property type="entry name" value="PROTEIN KINASE DOMAIN-CONTAINING PROTEIN"/>
    <property type="match status" value="1"/>
</dbReference>
<keyword evidence="3" id="KW-0067">ATP-binding</keyword>
<protein>
    <recommendedName>
        <fullName evidence="4">Protein kinase domain-containing protein</fullName>
    </recommendedName>
</protein>
<dbReference type="GO" id="GO:0004672">
    <property type="term" value="F:protein kinase activity"/>
    <property type="evidence" value="ECO:0007669"/>
    <property type="project" value="InterPro"/>
</dbReference>
<dbReference type="EMBL" id="MNCJ02000324">
    <property type="protein sequence ID" value="KAF5788914.1"/>
    <property type="molecule type" value="Genomic_DNA"/>
</dbReference>
<keyword evidence="5" id="KW-0808">Transferase</keyword>
<comment type="similarity">
    <text evidence="1">Belongs to the protein kinase superfamily. CMGC Ser/Thr protein kinase family. CDC2/CDKX subfamily.</text>
</comment>
<organism evidence="5 6">
    <name type="scientific">Helianthus annuus</name>
    <name type="common">Common sunflower</name>
    <dbReference type="NCBI Taxonomy" id="4232"/>
    <lineage>
        <taxon>Eukaryota</taxon>
        <taxon>Viridiplantae</taxon>
        <taxon>Streptophyta</taxon>
        <taxon>Embryophyta</taxon>
        <taxon>Tracheophyta</taxon>
        <taxon>Spermatophyta</taxon>
        <taxon>Magnoliopsida</taxon>
        <taxon>eudicotyledons</taxon>
        <taxon>Gunneridae</taxon>
        <taxon>Pentapetalae</taxon>
        <taxon>asterids</taxon>
        <taxon>campanulids</taxon>
        <taxon>Asterales</taxon>
        <taxon>Asteraceae</taxon>
        <taxon>Asteroideae</taxon>
        <taxon>Heliantheae alliance</taxon>
        <taxon>Heliantheae</taxon>
        <taxon>Helianthus</taxon>
    </lineage>
</organism>
<comment type="caution">
    <text evidence="5">The sequence shown here is derived from an EMBL/GenBank/DDBJ whole genome shotgun (WGS) entry which is preliminary data.</text>
</comment>
<name>A0A9K3N6Q6_HELAN</name>